<comment type="caution">
    <text evidence="2">The sequence shown here is derived from an EMBL/GenBank/DDBJ whole genome shotgun (WGS) entry which is preliminary data.</text>
</comment>
<sequence length="126" mass="13816">MVRSSYSFQIVDVWDDFGFDYSRLHDGDNYVKYTNIAPAAKMKDEQIVDLDDDVPSPNINESNANPTKKAKTNDPTSGVWEFFDRLGTGSDGKPQAAYEDDDETLKGSNSSMVGSSDSGGEDEDGN</sequence>
<keyword evidence="3" id="KW-1185">Reference proteome</keyword>
<proteinExistence type="predicted"/>
<evidence type="ECO:0000313" key="2">
    <source>
        <dbReference type="EMBL" id="GER43721.1"/>
    </source>
</evidence>
<dbReference type="Proteomes" id="UP000325081">
    <property type="component" value="Unassembled WGS sequence"/>
</dbReference>
<dbReference type="AlphaFoldDB" id="A0A5A7QIJ3"/>
<gene>
    <name evidence="2" type="ORF">STAS_20595</name>
</gene>
<evidence type="ECO:0000313" key="3">
    <source>
        <dbReference type="Proteomes" id="UP000325081"/>
    </source>
</evidence>
<accession>A0A5A7QIJ3</accession>
<feature type="compositionally biased region" description="Low complexity" evidence="1">
    <location>
        <begin position="107"/>
        <end position="118"/>
    </location>
</feature>
<reference evidence="3" key="1">
    <citation type="journal article" date="2019" name="Curr. Biol.">
        <title>Genome Sequence of Striga asiatica Provides Insight into the Evolution of Plant Parasitism.</title>
        <authorList>
            <person name="Yoshida S."/>
            <person name="Kim S."/>
            <person name="Wafula E.K."/>
            <person name="Tanskanen J."/>
            <person name="Kim Y.M."/>
            <person name="Honaas L."/>
            <person name="Yang Z."/>
            <person name="Spallek T."/>
            <person name="Conn C.E."/>
            <person name="Ichihashi Y."/>
            <person name="Cheong K."/>
            <person name="Cui S."/>
            <person name="Der J.P."/>
            <person name="Gundlach H."/>
            <person name="Jiao Y."/>
            <person name="Hori C."/>
            <person name="Ishida J.K."/>
            <person name="Kasahara H."/>
            <person name="Kiba T."/>
            <person name="Kim M.S."/>
            <person name="Koo N."/>
            <person name="Laohavisit A."/>
            <person name="Lee Y.H."/>
            <person name="Lumba S."/>
            <person name="McCourt P."/>
            <person name="Mortimer J.C."/>
            <person name="Mutuku J.M."/>
            <person name="Nomura T."/>
            <person name="Sasaki-Sekimoto Y."/>
            <person name="Seto Y."/>
            <person name="Wang Y."/>
            <person name="Wakatake T."/>
            <person name="Sakakibara H."/>
            <person name="Demura T."/>
            <person name="Yamaguchi S."/>
            <person name="Yoneyama K."/>
            <person name="Manabe R.I."/>
            <person name="Nelson D.C."/>
            <person name="Schulman A.H."/>
            <person name="Timko M.P."/>
            <person name="dePamphilis C.W."/>
            <person name="Choi D."/>
            <person name="Shirasu K."/>
        </authorList>
    </citation>
    <scope>NUCLEOTIDE SEQUENCE [LARGE SCALE GENOMIC DNA]</scope>
    <source>
        <strain evidence="3">cv. UVA1</strain>
    </source>
</reference>
<feature type="compositionally biased region" description="Polar residues" evidence="1">
    <location>
        <begin position="57"/>
        <end position="66"/>
    </location>
</feature>
<feature type="region of interest" description="Disordered" evidence="1">
    <location>
        <begin position="50"/>
        <end position="126"/>
    </location>
</feature>
<protein>
    <submittedName>
        <fullName evidence="2">E3 ubiquitin-protein ligase RNF216 isoform 2</fullName>
    </submittedName>
</protein>
<name>A0A5A7QIJ3_STRAF</name>
<evidence type="ECO:0000256" key="1">
    <source>
        <dbReference type="SAM" id="MobiDB-lite"/>
    </source>
</evidence>
<organism evidence="2 3">
    <name type="scientific">Striga asiatica</name>
    <name type="common">Asiatic witchweed</name>
    <name type="synonym">Buchnera asiatica</name>
    <dbReference type="NCBI Taxonomy" id="4170"/>
    <lineage>
        <taxon>Eukaryota</taxon>
        <taxon>Viridiplantae</taxon>
        <taxon>Streptophyta</taxon>
        <taxon>Embryophyta</taxon>
        <taxon>Tracheophyta</taxon>
        <taxon>Spermatophyta</taxon>
        <taxon>Magnoliopsida</taxon>
        <taxon>eudicotyledons</taxon>
        <taxon>Gunneridae</taxon>
        <taxon>Pentapetalae</taxon>
        <taxon>asterids</taxon>
        <taxon>lamiids</taxon>
        <taxon>Lamiales</taxon>
        <taxon>Orobanchaceae</taxon>
        <taxon>Buchnereae</taxon>
        <taxon>Striga</taxon>
    </lineage>
</organism>
<dbReference type="EMBL" id="BKCP01006737">
    <property type="protein sequence ID" value="GER43721.1"/>
    <property type="molecule type" value="Genomic_DNA"/>
</dbReference>